<dbReference type="AlphaFoldDB" id="X1Q8W3"/>
<organism evidence="1">
    <name type="scientific">marine sediment metagenome</name>
    <dbReference type="NCBI Taxonomy" id="412755"/>
    <lineage>
        <taxon>unclassified sequences</taxon>
        <taxon>metagenomes</taxon>
        <taxon>ecological metagenomes</taxon>
    </lineage>
</organism>
<accession>X1Q8W3</accession>
<feature type="non-terminal residue" evidence="1">
    <location>
        <position position="138"/>
    </location>
</feature>
<gene>
    <name evidence="1" type="ORF">S06H3_57975</name>
</gene>
<dbReference type="EMBL" id="BARV01037480">
    <property type="protein sequence ID" value="GAI51241.1"/>
    <property type="molecule type" value="Genomic_DNA"/>
</dbReference>
<reference evidence="1" key="1">
    <citation type="journal article" date="2014" name="Front. Microbiol.">
        <title>High frequency of phylogenetically diverse reductive dehalogenase-homologous genes in deep subseafloor sedimentary metagenomes.</title>
        <authorList>
            <person name="Kawai M."/>
            <person name="Futagami T."/>
            <person name="Toyoda A."/>
            <person name="Takaki Y."/>
            <person name="Nishi S."/>
            <person name="Hori S."/>
            <person name="Arai W."/>
            <person name="Tsubouchi T."/>
            <person name="Morono Y."/>
            <person name="Uchiyama I."/>
            <person name="Ito T."/>
            <person name="Fujiyama A."/>
            <person name="Inagaki F."/>
            <person name="Takami H."/>
        </authorList>
    </citation>
    <scope>NUCLEOTIDE SEQUENCE</scope>
    <source>
        <strain evidence="1">Expedition CK06-06</strain>
    </source>
</reference>
<comment type="caution">
    <text evidence="1">The sequence shown here is derived from an EMBL/GenBank/DDBJ whole genome shotgun (WGS) entry which is preliminary data.</text>
</comment>
<sequence length="138" mass="16306">MIRPIDLLRQGRKEELWQMCCGFIDLSLEQFMEVQKRLLLEQIELLKNCELGRRIMGSAMPDTVEEFREMVPLSTYADYCPELLERKEDVLPAKPVHWVHTLGKLGESLYRKDVLPAESAYWMRILGRFGEYLCKWVP</sequence>
<proteinExistence type="predicted"/>
<evidence type="ECO:0000313" key="1">
    <source>
        <dbReference type="EMBL" id="GAI51241.1"/>
    </source>
</evidence>
<protein>
    <submittedName>
        <fullName evidence="1">Uncharacterized protein</fullName>
    </submittedName>
</protein>
<name>X1Q8W3_9ZZZZ</name>
<dbReference type="Pfam" id="PF03321">
    <property type="entry name" value="GH3"/>
    <property type="match status" value="1"/>
</dbReference>